<name>A0A822YZD5_NELNU</name>
<gene>
    <name evidence="5" type="ORF">HUJ06_013787</name>
</gene>
<comment type="caution">
    <text evidence="5">The sequence shown here is derived from an EMBL/GenBank/DDBJ whole genome shotgun (WGS) entry which is preliminary data.</text>
</comment>
<evidence type="ECO:0000256" key="3">
    <source>
        <dbReference type="SAM" id="SignalP"/>
    </source>
</evidence>
<dbReference type="AlphaFoldDB" id="A0A822YZD5"/>
<dbReference type="EMBL" id="DUZY01000005">
    <property type="protein sequence ID" value="DAD39464.1"/>
    <property type="molecule type" value="Genomic_DNA"/>
</dbReference>
<dbReference type="GO" id="GO:0016020">
    <property type="term" value="C:membrane"/>
    <property type="evidence" value="ECO:0007669"/>
    <property type="project" value="UniProtKB-SubCell"/>
</dbReference>
<evidence type="ECO:0000256" key="2">
    <source>
        <dbReference type="ARBA" id="ARBA00022729"/>
    </source>
</evidence>
<dbReference type="GO" id="GO:0030247">
    <property type="term" value="F:polysaccharide binding"/>
    <property type="evidence" value="ECO:0007669"/>
    <property type="project" value="InterPro"/>
</dbReference>
<keyword evidence="2 3" id="KW-0732">Signal</keyword>
<dbReference type="Pfam" id="PF13947">
    <property type="entry name" value="GUB_WAK_bind"/>
    <property type="match status" value="1"/>
</dbReference>
<dbReference type="Proteomes" id="UP000607653">
    <property type="component" value="Unassembled WGS sequence"/>
</dbReference>
<evidence type="ECO:0000313" key="6">
    <source>
        <dbReference type="Proteomes" id="UP000607653"/>
    </source>
</evidence>
<feature type="chain" id="PRO_5032857323" description="Wall-associated receptor kinase galacturonan-binding domain-containing protein" evidence="3">
    <location>
        <begin position="26"/>
        <end position="206"/>
    </location>
</feature>
<protein>
    <recommendedName>
        <fullName evidence="4">Wall-associated receptor kinase galacturonan-binding domain-containing protein</fullName>
    </recommendedName>
</protein>
<organism evidence="5 6">
    <name type="scientific">Nelumbo nucifera</name>
    <name type="common">Sacred lotus</name>
    <dbReference type="NCBI Taxonomy" id="4432"/>
    <lineage>
        <taxon>Eukaryota</taxon>
        <taxon>Viridiplantae</taxon>
        <taxon>Streptophyta</taxon>
        <taxon>Embryophyta</taxon>
        <taxon>Tracheophyta</taxon>
        <taxon>Spermatophyta</taxon>
        <taxon>Magnoliopsida</taxon>
        <taxon>Proteales</taxon>
        <taxon>Nelumbonaceae</taxon>
        <taxon>Nelumbo</taxon>
    </lineage>
</organism>
<evidence type="ECO:0000256" key="1">
    <source>
        <dbReference type="ARBA" id="ARBA00004167"/>
    </source>
</evidence>
<reference evidence="5 6" key="1">
    <citation type="journal article" date="2020" name="Mol. Biol. Evol.">
        <title>Distinct Expression and Methylation Patterns for Genes with Different Fates following a Single Whole-Genome Duplication in Flowering Plants.</title>
        <authorList>
            <person name="Shi T."/>
            <person name="Rahmani R.S."/>
            <person name="Gugger P.F."/>
            <person name="Wang M."/>
            <person name="Li H."/>
            <person name="Zhang Y."/>
            <person name="Li Z."/>
            <person name="Wang Q."/>
            <person name="Van de Peer Y."/>
            <person name="Marchal K."/>
            <person name="Chen J."/>
        </authorList>
    </citation>
    <scope>NUCLEOTIDE SEQUENCE [LARGE SCALE GENOMIC DNA]</scope>
    <source>
        <tissue evidence="5">Leaf</tissue>
    </source>
</reference>
<sequence length="206" mass="22848">MDQPMLLHFVILLLMTKAVVAPAAALSTSSLTKPGCQEKCGNVSIPYPFGVGDDPNCFLNEYFRLFCNTTNDALILDTNVPILNISMQGQLTTTIWAAFECYAEGGKHRVGKHTFWKLPEAYMISDTRNSFMTVSCHTTGVLYDYYKDSFYVGCISRCLNETKSTGLSCEDGLGCCQTTIPKGITGFKISTGSINNFSYTWNIRKF</sequence>
<dbReference type="InterPro" id="IPR025287">
    <property type="entry name" value="WAK_GUB"/>
</dbReference>
<feature type="domain" description="Wall-associated receptor kinase galacturonan-binding" evidence="4">
    <location>
        <begin position="36"/>
        <end position="90"/>
    </location>
</feature>
<evidence type="ECO:0000313" key="5">
    <source>
        <dbReference type="EMBL" id="DAD39464.1"/>
    </source>
</evidence>
<keyword evidence="6" id="KW-1185">Reference proteome</keyword>
<feature type="signal peptide" evidence="3">
    <location>
        <begin position="1"/>
        <end position="25"/>
    </location>
</feature>
<dbReference type="PANTHER" id="PTHR33491">
    <property type="entry name" value="OSJNBA0016N04.9 PROTEIN"/>
    <property type="match status" value="1"/>
</dbReference>
<accession>A0A822YZD5</accession>
<evidence type="ECO:0000259" key="4">
    <source>
        <dbReference type="Pfam" id="PF13947"/>
    </source>
</evidence>
<comment type="subcellular location">
    <subcellularLocation>
        <location evidence="1">Membrane</location>
        <topology evidence="1">Single-pass membrane protein</topology>
    </subcellularLocation>
</comment>
<proteinExistence type="predicted"/>